<feature type="region of interest" description="Disordered" evidence="1">
    <location>
        <begin position="34"/>
        <end position="57"/>
    </location>
</feature>
<dbReference type="Proteomes" id="UP000000560">
    <property type="component" value="Chromosome VIII"/>
</dbReference>
<reference evidence="3" key="1">
    <citation type="journal article" date="2005" name="Nature">
        <title>Sequencing of Aspergillus nidulans and comparative analysis with A. fumigatus and A. oryzae.</title>
        <authorList>
            <person name="Galagan J.E."/>
            <person name="Calvo S.E."/>
            <person name="Cuomo C."/>
            <person name="Ma L.J."/>
            <person name="Wortman J.R."/>
            <person name="Batzoglou S."/>
            <person name="Lee S.I."/>
            <person name="Basturkmen M."/>
            <person name="Spevak C.C."/>
            <person name="Clutterbuck J."/>
            <person name="Kapitonov V."/>
            <person name="Jurka J."/>
            <person name="Scazzocchio C."/>
            <person name="Farman M."/>
            <person name="Butler J."/>
            <person name="Purcell S."/>
            <person name="Harris S."/>
            <person name="Braus G.H."/>
            <person name="Draht O."/>
            <person name="Busch S."/>
            <person name="D'Enfert C."/>
            <person name="Bouchier C."/>
            <person name="Goldman G.H."/>
            <person name="Bell-Pedersen D."/>
            <person name="Griffiths-Jones S."/>
            <person name="Doonan J.H."/>
            <person name="Yu J."/>
            <person name="Vienken K."/>
            <person name="Pain A."/>
            <person name="Freitag M."/>
            <person name="Selker E.U."/>
            <person name="Archer D.B."/>
            <person name="Penalva M.A."/>
            <person name="Oakley B.R."/>
            <person name="Momany M."/>
            <person name="Tanaka T."/>
            <person name="Kumagai T."/>
            <person name="Asai K."/>
            <person name="Machida M."/>
            <person name="Nierman W.C."/>
            <person name="Denning D.W."/>
            <person name="Caddick M."/>
            <person name="Hynes M."/>
            <person name="Paoletti M."/>
            <person name="Fischer R."/>
            <person name="Miller B."/>
            <person name="Dyer P."/>
            <person name="Sachs M.S."/>
            <person name="Osmani S.A."/>
            <person name="Birren B.W."/>
        </authorList>
    </citation>
    <scope>NUCLEOTIDE SEQUENCE [LARGE SCALE GENOMIC DNA]</scope>
    <source>
        <strain evidence="3">FGSC A4 / ATCC 38163 / CBS 112.46 / NRRL 194 / M139</strain>
    </source>
</reference>
<keyword evidence="3" id="KW-1185">Reference proteome</keyword>
<proteinExistence type="predicted"/>
<reference evidence="3" key="2">
    <citation type="journal article" date="2009" name="Fungal Genet. Biol.">
        <title>The 2008 update of the Aspergillus nidulans genome annotation: a community effort.</title>
        <authorList>
            <person name="Wortman J.R."/>
            <person name="Gilsenan J.M."/>
            <person name="Joardar V."/>
            <person name="Deegan J."/>
            <person name="Clutterbuck J."/>
            <person name="Andersen M.R."/>
            <person name="Archer D."/>
            <person name="Bencina M."/>
            <person name="Braus G."/>
            <person name="Coutinho P."/>
            <person name="von Dohren H."/>
            <person name="Doonan J."/>
            <person name="Driessen A.J."/>
            <person name="Durek P."/>
            <person name="Espeso E."/>
            <person name="Fekete E."/>
            <person name="Flipphi M."/>
            <person name="Estrada C.G."/>
            <person name="Geysens S."/>
            <person name="Goldman G."/>
            <person name="de Groot P.W."/>
            <person name="Hansen K."/>
            <person name="Harris S.D."/>
            <person name="Heinekamp T."/>
            <person name="Helmstaedt K."/>
            <person name="Henrissat B."/>
            <person name="Hofmann G."/>
            <person name="Homan T."/>
            <person name="Horio T."/>
            <person name="Horiuchi H."/>
            <person name="James S."/>
            <person name="Jones M."/>
            <person name="Karaffa L."/>
            <person name="Karanyi Z."/>
            <person name="Kato M."/>
            <person name="Keller N."/>
            <person name="Kelly D.E."/>
            <person name="Kiel J.A."/>
            <person name="Kim J.M."/>
            <person name="van der Klei I.J."/>
            <person name="Klis F.M."/>
            <person name="Kovalchuk A."/>
            <person name="Krasevec N."/>
            <person name="Kubicek C.P."/>
            <person name="Liu B."/>
            <person name="Maccabe A."/>
            <person name="Meyer V."/>
            <person name="Mirabito P."/>
            <person name="Miskei M."/>
            <person name="Mos M."/>
            <person name="Mullins J."/>
            <person name="Nelson D.R."/>
            <person name="Nielsen J."/>
            <person name="Oakley B.R."/>
            <person name="Osmani S.A."/>
            <person name="Pakula T."/>
            <person name="Paszewski A."/>
            <person name="Paulsen I."/>
            <person name="Pilsyk S."/>
            <person name="Pocsi I."/>
            <person name="Punt P.J."/>
            <person name="Ram A.F."/>
            <person name="Ren Q."/>
            <person name="Robellet X."/>
            <person name="Robson G."/>
            <person name="Seiboth B."/>
            <person name="van Solingen P."/>
            <person name="Specht T."/>
            <person name="Sun J."/>
            <person name="Taheri-Talesh N."/>
            <person name="Takeshita N."/>
            <person name="Ussery D."/>
            <person name="vanKuyk P.A."/>
            <person name="Visser H."/>
            <person name="van de Vondervoort P.J."/>
            <person name="de Vries R.P."/>
            <person name="Walton J."/>
            <person name="Xiang X."/>
            <person name="Xiong Y."/>
            <person name="Zeng A.P."/>
            <person name="Brandt B.W."/>
            <person name="Cornell M.J."/>
            <person name="van den Hondel C.A."/>
            <person name="Visser J."/>
            <person name="Oliver S.G."/>
            <person name="Turner G."/>
        </authorList>
    </citation>
    <scope>GENOME REANNOTATION</scope>
    <source>
        <strain evidence="3">FGSC A4 / ATCC 38163 / CBS 112.46 / NRRL 194 / M139</strain>
    </source>
</reference>
<evidence type="ECO:0000313" key="3">
    <source>
        <dbReference type="Proteomes" id="UP000000560"/>
    </source>
</evidence>
<gene>
    <name evidence="2" type="ORF">ANIA_10187</name>
</gene>
<accession>C8VRN4</accession>
<dbReference type="KEGG" id="ani:ANIA_10187"/>
<organism evidence="2 3">
    <name type="scientific">Emericella nidulans (strain FGSC A4 / ATCC 38163 / CBS 112.46 / NRRL 194 / M139)</name>
    <name type="common">Aspergillus nidulans</name>
    <dbReference type="NCBI Taxonomy" id="227321"/>
    <lineage>
        <taxon>Eukaryota</taxon>
        <taxon>Fungi</taxon>
        <taxon>Dikarya</taxon>
        <taxon>Ascomycota</taxon>
        <taxon>Pezizomycotina</taxon>
        <taxon>Eurotiomycetes</taxon>
        <taxon>Eurotiomycetidae</taxon>
        <taxon>Eurotiales</taxon>
        <taxon>Aspergillaceae</taxon>
        <taxon>Aspergillus</taxon>
        <taxon>Aspergillus subgen. Nidulantes</taxon>
    </lineage>
</organism>
<evidence type="ECO:0000313" key="2">
    <source>
        <dbReference type="EMBL" id="CBF87594.1"/>
    </source>
</evidence>
<dbReference type="VEuPathDB" id="FungiDB:AN10187"/>
<dbReference type="EMBL" id="BN001308">
    <property type="protein sequence ID" value="CBF87594.1"/>
    <property type="molecule type" value="Genomic_DNA"/>
</dbReference>
<dbReference type="AlphaFoldDB" id="C8VRN4"/>
<name>C8VRN4_EMENI</name>
<dbReference type="InParanoid" id="C8VRN4"/>
<sequence length="136" mass="15383">MAICKLYLRCQPRNVSFWNEGRAPITVTIAITNQPKEPKDFPPATDHGNSPKEQASWCRKPGTATFCSSRCRPRAGGQQQITSKRSHALEMEELGSGKVRLFQMTWDEAFESNCPQLFDMWFLQCSVLGVHATFSQ</sequence>
<protein>
    <submittedName>
        <fullName evidence="2">Uncharacterized protein</fullName>
    </submittedName>
</protein>
<evidence type="ECO:0000256" key="1">
    <source>
        <dbReference type="SAM" id="MobiDB-lite"/>
    </source>
</evidence>
<dbReference type="RefSeq" id="XP_658992.2">
    <property type="nucleotide sequence ID" value="XM_653900.2"/>
</dbReference>
<dbReference type="GeneID" id="2877163"/>
<dbReference type="HOGENOM" id="CLU_1875409_0_0_1"/>